<dbReference type="OrthoDB" id="5104677at2759"/>
<dbReference type="Proteomes" id="UP001152130">
    <property type="component" value="Unassembled WGS sequence"/>
</dbReference>
<proteinExistence type="predicted"/>
<protein>
    <submittedName>
        <fullName evidence="1">Uncharacterized protein</fullName>
    </submittedName>
</protein>
<gene>
    <name evidence="1" type="ORF">NW766_011613</name>
</gene>
<evidence type="ECO:0000313" key="1">
    <source>
        <dbReference type="EMBL" id="KAJ4004309.1"/>
    </source>
</evidence>
<sequence>MEVTNPLLRLPNGQVAQGNADNEPLWCSAKRIGLQIPHIHSSVEDITPGGQEDTQAFFDRLTQCDNAQSIRMKMDISMKPVKAESLAVNGLKNTASANPPQCDRAIAAYQHIVDFALVTLQLVNLAAELPGVQSTLAQTAPRFLLDIYAIMNRGMKEALSPTVYQGVIGTKGLYLRDGSKKTYSLTRRHVVLPPVKRGGKFDDYGDYRHSIHENAVTVM</sequence>
<reference evidence="1" key="1">
    <citation type="submission" date="2022-10" db="EMBL/GenBank/DDBJ databases">
        <title>Fusarium specimens isolated from Avocado Roots.</title>
        <authorList>
            <person name="Stajich J."/>
            <person name="Roper C."/>
            <person name="Heimlech-Rivalta G."/>
        </authorList>
    </citation>
    <scope>NUCLEOTIDE SEQUENCE</scope>
    <source>
        <strain evidence="1">CF00143</strain>
    </source>
</reference>
<comment type="caution">
    <text evidence="1">The sequence shown here is derived from an EMBL/GenBank/DDBJ whole genome shotgun (WGS) entry which is preliminary data.</text>
</comment>
<dbReference type="EMBL" id="JAPDHF010000024">
    <property type="protein sequence ID" value="KAJ4004309.1"/>
    <property type="molecule type" value="Genomic_DNA"/>
</dbReference>
<name>A0A9W8PFC8_9HYPO</name>
<dbReference type="AlphaFoldDB" id="A0A9W8PFC8"/>
<evidence type="ECO:0000313" key="2">
    <source>
        <dbReference type="Proteomes" id="UP001152130"/>
    </source>
</evidence>
<keyword evidence="2" id="KW-1185">Reference proteome</keyword>
<accession>A0A9W8PFC8</accession>
<organism evidence="1 2">
    <name type="scientific">Fusarium irregulare</name>
    <dbReference type="NCBI Taxonomy" id="2494466"/>
    <lineage>
        <taxon>Eukaryota</taxon>
        <taxon>Fungi</taxon>
        <taxon>Dikarya</taxon>
        <taxon>Ascomycota</taxon>
        <taxon>Pezizomycotina</taxon>
        <taxon>Sordariomycetes</taxon>
        <taxon>Hypocreomycetidae</taxon>
        <taxon>Hypocreales</taxon>
        <taxon>Nectriaceae</taxon>
        <taxon>Fusarium</taxon>
        <taxon>Fusarium incarnatum-equiseti species complex</taxon>
    </lineage>
</organism>